<proteinExistence type="predicted"/>
<gene>
    <name evidence="3" type="ORF">GQ26_0032800</name>
</gene>
<dbReference type="eggNOG" id="ENOG502QVFG">
    <property type="taxonomic scope" value="Eukaryota"/>
</dbReference>
<name>A0A093VIK4_TALMA</name>
<dbReference type="HOGENOM" id="CLU_007968_0_0_1"/>
<feature type="transmembrane region" description="Helical" evidence="2">
    <location>
        <begin position="38"/>
        <end position="60"/>
    </location>
</feature>
<feature type="region of interest" description="Disordered" evidence="1">
    <location>
        <begin position="336"/>
        <end position="485"/>
    </location>
</feature>
<dbReference type="EMBL" id="JPOX01000003">
    <property type="protein sequence ID" value="KFX52402.1"/>
    <property type="molecule type" value="Genomic_DNA"/>
</dbReference>
<feature type="compositionally biased region" description="Polar residues" evidence="1">
    <location>
        <begin position="428"/>
        <end position="445"/>
    </location>
</feature>
<keyword evidence="2" id="KW-1133">Transmembrane helix</keyword>
<feature type="compositionally biased region" description="Polar residues" evidence="1">
    <location>
        <begin position="719"/>
        <end position="739"/>
    </location>
</feature>
<protein>
    <submittedName>
        <fullName evidence="3">Putative vacuolar membrane protein</fullName>
    </submittedName>
</protein>
<organism evidence="3">
    <name type="scientific">Talaromyces marneffei PM1</name>
    <dbReference type="NCBI Taxonomy" id="1077442"/>
    <lineage>
        <taxon>Eukaryota</taxon>
        <taxon>Fungi</taxon>
        <taxon>Dikarya</taxon>
        <taxon>Ascomycota</taxon>
        <taxon>Pezizomycotina</taxon>
        <taxon>Eurotiomycetes</taxon>
        <taxon>Eurotiomycetidae</taxon>
        <taxon>Eurotiales</taxon>
        <taxon>Trichocomaceae</taxon>
        <taxon>Talaromyces</taxon>
        <taxon>Talaromyces sect. Talaromyces</taxon>
    </lineage>
</organism>
<dbReference type="Pfam" id="PF16944">
    <property type="entry name" value="KCH"/>
    <property type="match status" value="1"/>
</dbReference>
<keyword evidence="2" id="KW-0812">Transmembrane</keyword>
<feature type="compositionally biased region" description="Polar residues" evidence="1">
    <location>
        <begin position="671"/>
        <end position="710"/>
    </location>
</feature>
<keyword evidence="2" id="KW-0472">Membrane</keyword>
<feature type="transmembrane region" description="Helical" evidence="2">
    <location>
        <begin position="224"/>
        <end position="257"/>
    </location>
</feature>
<dbReference type="GO" id="GO:0015079">
    <property type="term" value="F:potassium ion transmembrane transporter activity"/>
    <property type="evidence" value="ECO:0007669"/>
    <property type="project" value="InterPro"/>
</dbReference>
<feature type="compositionally biased region" description="Polar residues" evidence="1">
    <location>
        <begin position="342"/>
        <end position="351"/>
    </location>
</feature>
<feature type="region of interest" description="Disordered" evidence="1">
    <location>
        <begin position="527"/>
        <end position="762"/>
    </location>
</feature>
<feature type="transmembrane region" description="Helical" evidence="2">
    <location>
        <begin position="80"/>
        <end position="101"/>
    </location>
</feature>
<dbReference type="AlphaFoldDB" id="A0A093VIK4"/>
<dbReference type="GO" id="GO:0005886">
    <property type="term" value="C:plasma membrane"/>
    <property type="evidence" value="ECO:0007669"/>
    <property type="project" value="InterPro"/>
</dbReference>
<evidence type="ECO:0000256" key="1">
    <source>
        <dbReference type="SAM" id="MobiDB-lite"/>
    </source>
</evidence>
<comment type="caution">
    <text evidence="3">The sequence shown here is derived from an EMBL/GenBank/DDBJ whole genome shotgun (WGS) entry which is preliminary data.</text>
</comment>
<feature type="compositionally biased region" description="Polar residues" evidence="1">
    <location>
        <begin position="383"/>
        <end position="400"/>
    </location>
</feature>
<evidence type="ECO:0000313" key="3">
    <source>
        <dbReference type="EMBL" id="KFX52402.1"/>
    </source>
</evidence>
<accession>A0A093VIK4</accession>
<feature type="compositionally biased region" description="Polar residues" evidence="1">
    <location>
        <begin position="630"/>
        <end position="640"/>
    </location>
</feature>
<reference evidence="3" key="1">
    <citation type="journal article" date="2014" name="PLoS Genet.">
        <title>Signature Gene Expression Reveals Novel Clues to the Molecular Mechanisms of Dimorphic Transition in Penicillium marneffei.</title>
        <authorList>
            <person name="Yang E."/>
            <person name="Wang G."/>
            <person name="Cai J."/>
            <person name="Woo P.C."/>
            <person name="Lau S.K."/>
            <person name="Yuen K.-Y."/>
            <person name="Chow W.-N."/>
            <person name="Lin X."/>
        </authorList>
    </citation>
    <scope>NUCLEOTIDE SEQUENCE [LARGE SCALE GENOMIC DNA]</scope>
    <source>
        <strain evidence="3">PM1</strain>
    </source>
</reference>
<dbReference type="PANTHER" id="PTHR36424">
    <property type="entry name" value="PHEROMONE-REGULATED MEMBRANE PROTEIN 6"/>
    <property type="match status" value="1"/>
</dbReference>
<dbReference type="InterPro" id="IPR031606">
    <property type="entry name" value="Kch1/2"/>
</dbReference>
<sequence>MPCCGDREKIGQMKLEQTWDYINLNDFKSGSCFTGFSYFMVWVFGAISISVYGVDTFTAVNLLAFNKWSSQIQPKIPISISRWIFAGAIIASFVLLIYRWIRAIRVMRSGGIAESYLDPLAVRVQSVRIGKHKGYRRFLVFAELTKSKKGADYIALFSYFSFEAWLRILLADGPRQVINAITLYSVMELDLIPTGHNAAPDGTSPVAQFFLNIKALAEKNYQQAVILFGMLFTLLVWVVAALSLLLSVILYLIFLWHHIPTADGSLKQYCRRKINTRLERIVRKKTDKALAKGGMQLNERTPTIPLSAGEELKPIRAAPTLPSLAEYPEDKKPAVTVAPLSRQPTQSTLPPYTSEAGSFEAPRHDESYPQPKLPDLSDGGWLTKTNTQNSAYGESASLTGSAAPMGYSPLDNHSTPQDMHPVPPGPFNPNQGRPYSPAINRSPTAQGRPGPPGPMPMDGMGRHTPGPPGPMPMDGMGRRTPGPPGPMPMDGMGRRTPGPPGPMPMDGMGRRTPGPPGPMPMDGMGRHTPGPGYSQTPPPQMMGRQTPGFPRGAPPERSYSPATNMSNDLPYPPSTNPPFDRQGTPQNNMRGMRSESPAYNPFDRQETPQPNMRDMRSESPAFNPLAPGRSFTSPLPNSSAIDPVNRGRTPADRTASPRPPNQGGYVAFNPFASSTNDTNLNDRSQSPISVASQPIPRPSTTAPSQNSNLNPRPGMIRAATTTPSNGFRRNQGPPTQFQQRHLVHQEDDEDEYDPLSYYGSAN</sequence>
<evidence type="ECO:0000256" key="2">
    <source>
        <dbReference type="SAM" id="Phobius"/>
    </source>
</evidence>
<dbReference type="PANTHER" id="PTHR36424:SF1">
    <property type="entry name" value="LOW AFFINITY K(+) TRANSPORTER 1-RELATED"/>
    <property type="match status" value="1"/>
</dbReference>